<name>A0A0B7GN75_STRSA</name>
<dbReference type="AlphaFoldDB" id="A0A0B7GN75"/>
<evidence type="ECO:0000256" key="1">
    <source>
        <dbReference type="ARBA" id="ARBA00004651"/>
    </source>
</evidence>
<sequence>MAAGFTRARQNSALIKSNQQALRFPASRAIIERSLKKELLLMSLLQRTIKLVLATCLAAWLADFLGRPYSPSAGIIAILSVTDTRRSTAKLAGNRFLSTLLALAIGSLAFHFLGFHLGALAIYIVIYVPLAFRLGWEIGITPSTVLVTHLLLEKSTSWSLLGNELALFLIGTGFALLANLYMPSRQQEIDSYHEQVEEQLKKILLRFEYFLKSGDGRNDAALIKELDKILQQALQLVYLDHSNHLFHQTNYHIHYFEMRQAQNSILQDMACNINNCHLAASESLILARLFSQTAKQLSQENPARDLLGEIENYLAVFRERPLPKTRQEFETRAMLLQLLRDLETFIRIKVEFYEKYKED</sequence>
<keyword evidence="4 6" id="KW-1133">Transmembrane helix</keyword>
<keyword evidence="2" id="KW-1003">Cell membrane</keyword>
<evidence type="ECO:0000259" key="7">
    <source>
        <dbReference type="Pfam" id="PF11728"/>
    </source>
</evidence>
<reference evidence="8 9" key="1">
    <citation type="submission" date="2015-01" db="EMBL/GenBank/DDBJ databases">
        <authorList>
            <person name="Pelicic Vladimir"/>
        </authorList>
    </citation>
    <scope>NUCLEOTIDE SEQUENCE [LARGE SCALE GENOMIC DNA]</scope>
    <source>
        <strain evidence="8 9">2908</strain>
    </source>
</reference>
<dbReference type="GO" id="GO:0005886">
    <property type="term" value="C:plasma membrane"/>
    <property type="evidence" value="ECO:0007669"/>
    <property type="project" value="UniProtKB-SubCell"/>
</dbReference>
<dbReference type="Pfam" id="PF06081">
    <property type="entry name" value="ArAE_1"/>
    <property type="match status" value="1"/>
</dbReference>
<dbReference type="EMBL" id="CDMW01000001">
    <property type="protein sequence ID" value="CEL91151.1"/>
    <property type="molecule type" value="Genomic_DNA"/>
</dbReference>
<dbReference type="InterPro" id="IPR052984">
    <property type="entry name" value="UPF0421"/>
</dbReference>
<dbReference type="InterPro" id="IPR038323">
    <property type="entry name" value="ArAE_1_C_sf"/>
</dbReference>
<keyword evidence="5 6" id="KW-0472">Membrane</keyword>
<feature type="transmembrane region" description="Helical" evidence="6">
    <location>
        <begin position="164"/>
        <end position="182"/>
    </location>
</feature>
<evidence type="ECO:0000256" key="4">
    <source>
        <dbReference type="ARBA" id="ARBA00022989"/>
    </source>
</evidence>
<comment type="subcellular location">
    <subcellularLocation>
        <location evidence="1">Cell membrane</location>
        <topology evidence="1">Multi-pass membrane protein</topology>
    </subcellularLocation>
</comment>
<evidence type="ECO:0000313" key="9">
    <source>
        <dbReference type="Proteomes" id="UP000183504"/>
    </source>
</evidence>
<protein>
    <recommendedName>
        <fullName evidence="7">Putative aromatic acid exporter C-terminal domain-containing protein</fullName>
    </recommendedName>
</protein>
<evidence type="ECO:0000256" key="2">
    <source>
        <dbReference type="ARBA" id="ARBA00022475"/>
    </source>
</evidence>
<evidence type="ECO:0000256" key="5">
    <source>
        <dbReference type="ARBA" id="ARBA00023136"/>
    </source>
</evidence>
<dbReference type="PANTHER" id="PTHR40064">
    <property type="entry name" value="MEMBRANE PROTEIN-RELATED"/>
    <property type="match status" value="1"/>
</dbReference>
<dbReference type="InterPro" id="IPR010343">
    <property type="entry name" value="ArAE_1"/>
</dbReference>
<evidence type="ECO:0000256" key="6">
    <source>
        <dbReference type="SAM" id="Phobius"/>
    </source>
</evidence>
<evidence type="ECO:0000313" key="8">
    <source>
        <dbReference type="EMBL" id="CEL91151.1"/>
    </source>
</evidence>
<keyword evidence="3 6" id="KW-0812">Transmembrane</keyword>
<organism evidence="8 9">
    <name type="scientific">Streptococcus sanguinis</name>
    <dbReference type="NCBI Taxonomy" id="1305"/>
    <lineage>
        <taxon>Bacteria</taxon>
        <taxon>Bacillati</taxon>
        <taxon>Bacillota</taxon>
        <taxon>Bacilli</taxon>
        <taxon>Lactobacillales</taxon>
        <taxon>Streptococcaceae</taxon>
        <taxon>Streptococcus</taxon>
    </lineage>
</organism>
<feature type="transmembrane region" description="Helical" evidence="6">
    <location>
        <begin position="96"/>
        <end position="128"/>
    </location>
</feature>
<evidence type="ECO:0000256" key="3">
    <source>
        <dbReference type="ARBA" id="ARBA00022692"/>
    </source>
</evidence>
<feature type="domain" description="Putative aromatic acid exporter C-terminal" evidence="7">
    <location>
        <begin position="187"/>
        <end position="349"/>
    </location>
</feature>
<proteinExistence type="predicted"/>
<accession>A0A0B7GN75</accession>
<dbReference type="PANTHER" id="PTHR40064:SF1">
    <property type="entry name" value="MEMBRANE PROTEIN"/>
    <property type="match status" value="1"/>
</dbReference>
<dbReference type="InterPro" id="IPR021062">
    <property type="entry name" value="ArAE_1_C"/>
</dbReference>
<dbReference type="Proteomes" id="UP000183504">
    <property type="component" value="Unassembled WGS sequence"/>
</dbReference>
<gene>
    <name evidence="8" type="ORF">SSV_1873</name>
</gene>
<dbReference type="Gene3D" id="1.20.120.940">
    <property type="entry name" value="Putative aromatic acid exporter, C-terminal domain"/>
    <property type="match status" value="1"/>
</dbReference>
<dbReference type="Pfam" id="PF11728">
    <property type="entry name" value="ArAE_1_C"/>
    <property type="match status" value="1"/>
</dbReference>